<dbReference type="Gene3D" id="3.30.200.20">
    <property type="entry name" value="Phosphorylase Kinase, domain 1"/>
    <property type="match status" value="1"/>
</dbReference>
<dbReference type="SMART" id="SM00220">
    <property type="entry name" value="S_TKc"/>
    <property type="match status" value="1"/>
</dbReference>
<dbReference type="GO" id="GO:0008270">
    <property type="term" value="F:zinc ion binding"/>
    <property type="evidence" value="ECO:0007669"/>
    <property type="project" value="UniProtKB-KW"/>
</dbReference>
<dbReference type="PRINTS" id="PR00008">
    <property type="entry name" value="DAGPEDOMAIN"/>
</dbReference>
<feature type="binding site" evidence="18">
    <location>
        <position position="244"/>
    </location>
    <ligand>
        <name>Ca(2+)</name>
        <dbReference type="ChEBI" id="CHEBI:29108"/>
        <label>1</label>
    </ligand>
</feature>
<dbReference type="CDD" id="cd04026">
    <property type="entry name" value="C2_PKC_alpha_gamma"/>
    <property type="match status" value="1"/>
</dbReference>
<dbReference type="InterPro" id="IPR046349">
    <property type="entry name" value="C1-like_sf"/>
</dbReference>
<dbReference type="Gene3D" id="2.60.40.150">
    <property type="entry name" value="C2 domain"/>
    <property type="match status" value="1"/>
</dbReference>
<evidence type="ECO:0000259" key="21">
    <source>
        <dbReference type="PROSITE" id="PS50011"/>
    </source>
</evidence>
<feature type="binding site" evidence="16">
    <location>
        <position position="191"/>
    </location>
    <ligand>
        <name>a 1,2-diacyl-sn-glycero-3-phospho-(1D-myo-inositol-4,5-bisphosphate)</name>
        <dbReference type="ChEBI" id="CHEBI:58456"/>
    </ligand>
</feature>
<feature type="domain" description="Phorbol-ester/DAG-type" evidence="22">
    <location>
        <begin position="29"/>
        <end position="79"/>
    </location>
</feature>
<keyword evidence="7" id="KW-0677">Repeat</keyword>
<feature type="binding site" evidence="18">
    <location>
        <position position="183"/>
    </location>
    <ligand>
        <name>Ca(2+)</name>
        <dbReference type="ChEBI" id="CHEBI:29108"/>
        <label>1</label>
    </ligand>
</feature>
<keyword evidence="12 18" id="KW-0106">Calcium</keyword>
<dbReference type="InterPro" id="IPR000719">
    <property type="entry name" value="Prot_kinase_dom"/>
</dbReference>
<evidence type="ECO:0000256" key="16">
    <source>
        <dbReference type="PIRSR" id="PIRSR000550-2"/>
    </source>
</evidence>
<evidence type="ECO:0000256" key="2">
    <source>
        <dbReference type="ARBA" id="ARBA00012429"/>
    </source>
</evidence>
<feature type="domain" description="AGC-kinase C-terminal" evidence="23">
    <location>
        <begin position="583"/>
        <end position="652"/>
    </location>
</feature>
<dbReference type="FunFam" id="1.10.510.10:FF:000023">
    <property type="entry name" value="Protein kinase C"/>
    <property type="match status" value="1"/>
</dbReference>
<name>A0AAV2PZR4_MEGNR</name>
<feature type="binding site" evidence="17 19">
    <location>
        <position position="353"/>
    </location>
    <ligand>
        <name>ATP</name>
        <dbReference type="ChEBI" id="CHEBI:30616"/>
    </ligand>
</feature>
<evidence type="ECO:0000256" key="4">
    <source>
        <dbReference type="ARBA" id="ARBA00022553"/>
    </source>
</evidence>
<dbReference type="SUPFAM" id="SSF57889">
    <property type="entry name" value="Cysteine-rich domain"/>
    <property type="match status" value="2"/>
</dbReference>
<keyword evidence="11" id="KW-0862">Zinc</keyword>
<dbReference type="Proteomes" id="UP001497623">
    <property type="component" value="Unassembled WGS sequence"/>
</dbReference>
<dbReference type="SMART" id="SM00133">
    <property type="entry name" value="S_TK_X"/>
    <property type="match status" value="1"/>
</dbReference>
<dbReference type="SMART" id="SM00239">
    <property type="entry name" value="C2"/>
    <property type="match status" value="1"/>
</dbReference>
<evidence type="ECO:0000256" key="9">
    <source>
        <dbReference type="ARBA" id="ARBA00022771"/>
    </source>
</evidence>
<sequence>MEDCSECDSTRGRVERAGAIKKKIFIVRDHKFSPRFFNQPTFCSHCTDFMWGFGKQGFQCQTCSFVVHKRCHELVVFKCPGKDKVVVTDDTTTASTAHSFYIHTYTSPSFCDHCGSLLYGIVQQGKQCNACGMNVHKDCVEFVPNLCGCDHTEKRGRIDIKIECNDTLLTVKIIEAKNLIPMDANGLSDPYVKVKILTDKDKNQKKKTKIVKSTLNPTWNETLQFDITSENQNKRLLIQVWDWDKITQNDFMGCFSFNISDIINKPVHGWYKLLSEREGRSFNTPCLPEDTDLIELKKKLQRTSSYTETPTTKSSHEMNKEDFKFLKLLGRGSFGKVLMAERIGGDNELYAIKILKKENVIQNYDVDGCVAEKNVLSLENKPPFLVKFHSCFQTKDSLHFVMEYVSGGDLIYHIEQRGKFEEAVVAFYGAEITVGLLFLHSHGVIFRDLKLDNVLLDNQGHVKLTDFGMCKEGITGSKTARSFCGTPDYMASEIVSSLPYNKAVDWWSLGILLYELLNGNPPFNGHDADSIFNAILKHKVCYPKSMSEEAKDIIKSFLTKNPDKRLGSGPNAEMDIKKHSFFNHIEWDKLEKLEIKPPFQPNITDPRKAENFDPMFRLAPIEFTPPDMKVLEQIDPDPFVNFSYYNKNHVYM</sequence>
<dbReference type="PIRSF" id="PIRSF000550">
    <property type="entry name" value="PKC_alpha"/>
    <property type="match status" value="1"/>
</dbReference>
<dbReference type="EMBL" id="CAXKWB010002830">
    <property type="protein sequence ID" value="CAL4067793.1"/>
    <property type="molecule type" value="Genomic_DNA"/>
</dbReference>
<evidence type="ECO:0000256" key="6">
    <source>
        <dbReference type="ARBA" id="ARBA00022723"/>
    </source>
</evidence>
<dbReference type="PROSITE" id="PS51285">
    <property type="entry name" value="AGC_KINASE_CTER"/>
    <property type="match status" value="1"/>
</dbReference>
<evidence type="ECO:0000256" key="14">
    <source>
        <dbReference type="PIRNR" id="PIRNR000550"/>
    </source>
</evidence>
<evidence type="ECO:0000256" key="7">
    <source>
        <dbReference type="ARBA" id="ARBA00022737"/>
    </source>
</evidence>
<evidence type="ECO:0000256" key="10">
    <source>
        <dbReference type="ARBA" id="ARBA00022777"/>
    </source>
</evidence>
<dbReference type="InterPro" id="IPR000008">
    <property type="entry name" value="C2_dom"/>
</dbReference>
<dbReference type="GO" id="GO:0004697">
    <property type="term" value="F:diacylglycerol-dependent serine/threonine kinase activity"/>
    <property type="evidence" value="ECO:0007669"/>
    <property type="project" value="UniProtKB-EC"/>
</dbReference>
<feature type="binding site" evidence="18">
    <location>
        <position position="243"/>
    </location>
    <ligand>
        <name>Ca(2+)</name>
        <dbReference type="ChEBI" id="CHEBI:29108"/>
        <label>1</label>
    </ligand>
</feature>
<keyword evidence="4" id="KW-0597">Phosphoprotein</keyword>
<dbReference type="InterPro" id="IPR002219">
    <property type="entry name" value="PKC_DAG/PE"/>
</dbReference>
<dbReference type="Pfam" id="PF00069">
    <property type="entry name" value="Pkinase"/>
    <property type="match status" value="1"/>
</dbReference>
<dbReference type="Gene3D" id="1.10.510.10">
    <property type="entry name" value="Transferase(Phosphotransferase) domain 1"/>
    <property type="match status" value="1"/>
</dbReference>
<feature type="domain" description="C2" evidence="20">
    <location>
        <begin position="154"/>
        <end position="271"/>
    </location>
</feature>
<dbReference type="InterPro" id="IPR014375">
    <property type="entry name" value="Protein_kinase_C_a/b/g"/>
</dbReference>
<feature type="binding site" evidence="16">
    <location>
        <position position="241"/>
    </location>
    <ligand>
        <name>a 1,2-diacyl-sn-glycero-3-phospho-(1D-myo-inositol-4,5-bisphosphate)</name>
        <dbReference type="ChEBI" id="CHEBI:58456"/>
    </ligand>
</feature>
<evidence type="ECO:0000256" key="11">
    <source>
        <dbReference type="ARBA" id="ARBA00022833"/>
    </source>
</evidence>
<comment type="caution">
    <text evidence="24">The sequence shown here is derived from an EMBL/GenBank/DDBJ whole genome shotgun (WGS) entry which is preliminary data.</text>
</comment>
<dbReference type="PROSITE" id="PS50081">
    <property type="entry name" value="ZF_DAG_PE_2"/>
    <property type="match status" value="2"/>
</dbReference>
<dbReference type="Gene3D" id="3.30.60.20">
    <property type="match status" value="2"/>
</dbReference>
<dbReference type="FunFam" id="3.30.200.20:FF:000103">
    <property type="entry name" value="Protein kinase C"/>
    <property type="match status" value="1"/>
</dbReference>
<keyword evidence="10 14" id="KW-0418">Kinase</keyword>
<evidence type="ECO:0000256" key="15">
    <source>
        <dbReference type="PIRSR" id="PIRSR000550-1"/>
    </source>
</evidence>
<dbReference type="PROSITE" id="PS50011">
    <property type="entry name" value="PROTEIN_KINASE_DOM"/>
    <property type="match status" value="1"/>
</dbReference>
<dbReference type="PROSITE" id="PS50004">
    <property type="entry name" value="C2"/>
    <property type="match status" value="1"/>
</dbReference>
<keyword evidence="9" id="KW-0863">Zinc-finger</keyword>
<dbReference type="InterPro" id="IPR017892">
    <property type="entry name" value="Pkinase_C"/>
</dbReference>
<dbReference type="SUPFAM" id="SSF56112">
    <property type="entry name" value="Protein kinase-like (PK-like)"/>
    <property type="match status" value="1"/>
</dbReference>
<comment type="cofactor">
    <cofactor evidence="18">
        <name>Ca(2+)</name>
        <dbReference type="ChEBI" id="CHEBI:29108"/>
    </cofactor>
    <text evidence="18">Binds 3 Ca(2+) ions per subunit. The ions are bound to the C2 domain.</text>
</comment>
<keyword evidence="5 14" id="KW-0808">Transferase</keyword>
<evidence type="ECO:0000256" key="3">
    <source>
        <dbReference type="ARBA" id="ARBA00022527"/>
    </source>
</evidence>
<feature type="binding site" evidence="18">
    <location>
        <position position="250"/>
    </location>
    <ligand>
        <name>Ca(2+)</name>
        <dbReference type="ChEBI" id="CHEBI:29108"/>
        <label>1</label>
    </ligand>
</feature>
<comment type="similarity">
    <text evidence="1 14">Belongs to the protein kinase superfamily. AGC Ser/Thr protein kinase family. PKC subfamily.</text>
</comment>
<dbReference type="InterPro" id="IPR020454">
    <property type="entry name" value="DAG/PE-bd"/>
</dbReference>
<dbReference type="PANTHER" id="PTHR24351">
    <property type="entry name" value="RIBOSOMAL PROTEIN S6 KINASE"/>
    <property type="match status" value="1"/>
</dbReference>
<evidence type="ECO:0000259" key="23">
    <source>
        <dbReference type="PROSITE" id="PS51285"/>
    </source>
</evidence>
<evidence type="ECO:0000259" key="20">
    <source>
        <dbReference type="PROSITE" id="PS50004"/>
    </source>
</evidence>
<dbReference type="InterPro" id="IPR035892">
    <property type="entry name" value="C2_domain_sf"/>
</dbReference>
<evidence type="ECO:0000256" key="1">
    <source>
        <dbReference type="ARBA" id="ARBA00005490"/>
    </source>
</evidence>
<evidence type="ECO:0000256" key="18">
    <source>
        <dbReference type="PIRSR" id="PIRSR000550-4"/>
    </source>
</evidence>
<dbReference type="CDD" id="cd20833">
    <property type="entry name" value="C1_cPKC_rpt1"/>
    <property type="match status" value="1"/>
</dbReference>
<dbReference type="SMART" id="SM00109">
    <property type="entry name" value="C1"/>
    <property type="match status" value="2"/>
</dbReference>
<feature type="binding site" evidence="18">
    <location>
        <position position="189"/>
    </location>
    <ligand>
        <name>Ca(2+)</name>
        <dbReference type="ChEBI" id="CHEBI:29108"/>
        <label>1</label>
    </ligand>
</feature>
<organism evidence="24 25">
    <name type="scientific">Meganyctiphanes norvegica</name>
    <name type="common">Northern krill</name>
    <name type="synonym">Thysanopoda norvegica</name>
    <dbReference type="NCBI Taxonomy" id="48144"/>
    <lineage>
        <taxon>Eukaryota</taxon>
        <taxon>Metazoa</taxon>
        <taxon>Ecdysozoa</taxon>
        <taxon>Arthropoda</taxon>
        <taxon>Crustacea</taxon>
        <taxon>Multicrustacea</taxon>
        <taxon>Malacostraca</taxon>
        <taxon>Eumalacostraca</taxon>
        <taxon>Eucarida</taxon>
        <taxon>Euphausiacea</taxon>
        <taxon>Euphausiidae</taxon>
        <taxon>Meganyctiphanes</taxon>
    </lineage>
</organism>
<dbReference type="AlphaFoldDB" id="A0AAV2PZR4"/>
<dbReference type="Pfam" id="PF00433">
    <property type="entry name" value="Pkinase_C"/>
    <property type="match status" value="1"/>
</dbReference>
<keyword evidence="6 18" id="KW-0479">Metal-binding</keyword>
<gene>
    <name evidence="24" type="ORF">MNOR_LOCUS6741</name>
</gene>
<comment type="catalytic activity">
    <reaction evidence="14">
        <text>L-threonyl-[protein] + ATP = O-phospho-L-threonyl-[protein] + ADP + H(+)</text>
        <dbReference type="Rhea" id="RHEA:46608"/>
        <dbReference type="Rhea" id="RHEA-COMP:11060"/>
        <dbReference type="Rhea" id="RHEA-COMP:11605"/>
        <dbReference type="ChEBI" id="CHEBI:15378"/>
        <dbReference type="ChEBI" id="CHEBI:30013"/>
        <dbReference type="ChEBI" id="CHEBI:30616"/>
        <dbReference type="ChEBI" id="CHEBI:61977"/>
        <dbReference type="ChEBI" id="CHEBI:456216"/>
        <dbReference type="EC" id="2.7.11.13"/>
    </reaction>
</comment>
<dbReference type="InterPro" id="IPR000961">
    <property type="entry name" value="AGC-kinase_C"/>
</dbReference>
<dbReference type="PROSITE" id="PS00107">
    <property type="entry name" value="PROTEIN_KINASE_ATP"/>
    <property type="match status" value="1"/>
</dbReference>
<dbReference type="EC" id="2.7.11.13" evidence="2 14"/>
<evidence type="ECO:0000256" key="5">
    <source>
        <dbReference type="ARBA" id="ARBA00022679"/>
    </source>
</evidence>
<protein>
    <recommendedName>
        <fullName evidence="2 14">Protein kinase C</fullName>
        <ecNumber evidence="2 14">2.7.11.13</ecNumber>
    </recommendedName>
</protein>
<keyword evidence="3 14" id="KW-0723">Serine/threonine-protein kinase</keyword>
<dbReference type="SUPFAM" id="SSF49562">
    <property type="entry name" value="C2 domain (Calcium/lipid-binding domain, CaLB)"/>
    <property type="match status" value="1"/>
</dbReference>
<feature type="binding site" evidence="18">
    <location>
        <position position="182"/>
    </location>
    <ligand>
        <name>Ca(2+)</name>
        <dbReference type="ChEBI" id="CHEBI:29108"/>
        <label>1</label>
    </ligand>
</feature>
<evidence type="ECO:0000256" key="17">
    <source>
        <dbReference type="PIRSR" id="PIRSR000550-3"/>
    </source>
</evidence>
<feature type="active site" description="Proton acceptor" evidence="15">
    <location>
        <position position="448"/>
    </location>
</feature>
<evidence type="ECO:0000259" key="22">
    <source>
        <dbReference type="PROSITE" id="PS50081"/>
    </source>
</evidence>
<evidence type="ECO:0000256" key="19">
    <source>
        <dbReference type="PROSITE-ProRule" id="PRU10141"/>
    </source>
</evidence>
<keyword evidence="13 14" id="KW-0067">ATP-binding</keyword>
<evidence type="ECO:0000256" key="8">
    <source>
        <dbReference type="ARBA" id="ARBA00022741"/>
    </source>
</evidence>
<dbReference type="InterPro" id="IPR017441">
    <property type="entry name" value="Protein_kinase_ATP_BS"/>
</dbReference>
<dbReference type="GO" id="GO:0005524">
    <property type="term" value="F:ATP binding"/>
    <property type="evidence" value="ECO:0007669"/>
    <property type="project" value="UniProtKB-UniRule"/>
</dbReference>
<feature type="binding site" evidence="18">
    <location>
        <position position="242"/>
    </location>
    <ligand>
        <name>Ca(2+)</name>
        <dbReference type="ChEBI" id="CHEBI:29108"/>
        <label>1</label>
    </ligand>
</feature>
<evidence type="ECO:0000256" key="13">
    <source>
        <dbReference type="ARBA" id="ARBA00022840"/>
    </source>
</evidence>
<proteinExistence type="inferred from homology"/>
<dbReference type="InterPro" id="IPR011009">
    <property type="entry name" value="Kinase-like_dom_sf"/>
</dbReference>
<feature type="domain" description="Phorbol-ester/DAG-type" evidence="22">
    <location>
        <begin position="97"/>
        <end position="147"/>
    </location>
</feature>
<dbReference type="Pfam" id="PF00168">
    <property type="entry name" value="C2"/>
    <property type="match status" value="1"/>
</dbReference>
<reference evidence="24 25" key="1">
    <citation type="submission" date="2024-05" db="EMBL/GenBank/DDBJ databases">
        <authorList>
            <person name="Wallberg A."/>
        </authorList>
    </citation>
    <scope>NUCLEOTIDE SEQUENCE [LARGE SCALE GENOMIC DNA]</scope>
</reference>
<accession>A0AAV2PZR4</accession>
<dbReference type="PRINTS" id="PR00360">
    <property type="entry name" value="C2DOMAIN"/>
</dbReference>
<evidence type="ECO:0000313" key="25">
    <source>
        <dbReference type="Proteomes" id="UP001497623"/>
    </source>
</evidence>
<keyword evidence="8 14" id="KW-0547">Nucleotide-binding</keyword>
<feature type="domain" description="Protein kinase" evidence="21">
    <location>
        <begin position="323"/>
        <end position="582"/>
    </location>
</feature>
<evidence type="ECO:0000256" key="12">
    <source>
        <dbReference type="ARBA" id="ARBA00022837"/>
    </source>
</evidence>
<feature type="binding site" evidence="17">
    <location>
        <begin position="329"/>
        <end position="337"/>
    </location>
    <ligand>
        <name>ATP</name>
        <dbReference type="ChEBI" id="CHEBI:30616"/>
    </ligand>
</feature>
<dbReference type="Pfam" id="PF00130">
    <property type="entry name" value="C1_1"/>
    <property type="match status" value="2"/>
</dbReference>
<dbReference type="FunFam" id="3.30.60.20:FF:000006">
    <property type="entry name" value="Protein kinase C"/>
    <property type="match status" value="1"/>
</dbReference>
<keyword evidence="25" id="KW-1185">Reference proteome</keyword>
<evidence type="ECO:0000313" key="24">
    <source>
        <dbReference type="EMBL" id="CAL4067793.1"/>
    </source>
</evidence>